<feature type="domain" description="Csd3-like second N-terminal" evidence="9">
    <location>
        <begin position="156"/>
        <end position="275"/>
    </location>
</feature>
<dbReference type="GO" id="GO:0030313">
    <property type="term" value="C:cell envelope"/>
    <property type="evidence" value="ECO:0007669"/>
    <property type="project" value="UniProtKB-SubCell"/>
</dbReference>
<comment type="subcellular location">
    <subcellularLocation>
        <location evidence="2">Cell envelope</location>
    </subcellularLocation>
</comment>
<dbReference type="PANTHER" id="PTHR21666">
    <property type="entry name" value="PEPTIDASE-RELATED"/>
    <property type="match status" value="1"/>
</dbReference>
<dbReference type="PROSITE" id="PS51257">
    <property type="entry name" value="PROKAR_LIPOPROTEIN"/>
    <property type="match status" value="1"/>
</dbReference>
<evidence type="ECO:0000313" key="11">
    <source>
        <dbReference type="Proteomes" id="UP000019402"/>
    </source>
</evidence>
<gene>
    <name evidence="10" type="ORF">JCM21142_41387</name>
</gene>
<organism evidence="10 11">
    <name type="scientific">Saccharicrinis fermentans DSM 9555 = JCM 21142</name>
    <dbReference type="NCBI Taxonomy" id="869213"/>
    <lineage>
        <taxon>Bacteria</taxon>
        <taxon>Pseudomonadati</taxon>
        <taxon>Bacteroidota</taxon>
        <taxon>Bacteroidia</taxon>
        <taxon>Marinilabiliales</taxon>
        <taxon>Marinilabiliaceae</taxon>
        <taxon>Saccharicrinis</taxon>
    </lineage>
</organism>
<sequence>MHITLKKTPFQYLLLLIIISTVVSCSSDKKSESKKTSVDSTTLVKEKEPINLKFGLPVDSFIVERNRVKRNEFLASILLKYNIPYKQIDLLAHKSKDTFDVKKIKVGNPYHVFLNKDSLHTAAYFVYEIDKINYIVYQLNDSITFSKGKKEVKRIQKTASGQINSSLWNAMTENNTSPLLALELSDIYAWTVDFFGIERGDYFKVMYTENYVDSTSVGINSIEAALFHHRGDDYYAFNFQEDSLTSNYFDEDGKSLRKAFLKAPLKFSRISSRFSNSRYHPVLKIRRPHHGVDYAAPKGTHVFSIGDGRIIAKGYQAKGGGNYLKIKHNSVYTTVYMHLNGFAKGIVKGKKVKQGELIAYVGSTGLSTGPHLDFRVFKNGKPIDPLKVKAPPVEPVKKEDMRRFKEFYKPLKESIDNLSLPVKQ</sequence>
<evidence type="ECO:0000259" key="9">
    <source>
        <dbReference type="Pfam" id="PF19425"/>
    </source>
</evidence>
<keyword evidence="11" id="KW-1185">Reference proteome</keyword>
<dbReference type="GO" id="GO:0046872">
    <property type="term" value="F:metal ion binding"/>
    <property type="evidence" value="ECO:0007669"/>
    <property type="project" value="UniProtKB-KW"/>
</dbReference>
<evidence type="ECO:0000256" key="2">
    <source>
        <dbReference type="ARBA" id="ARBA00004196"/>
    </source>
</evidence>
<evidence type="ECO:0000256" key="6">
    <source>
        <dbReference type="ARBA" id="ARBA00022833"/>
    </source>
</evidence>
<dbReference type="OrthoDB" id="9810477at2"/>
<evidence type="ECO:0000256" key="7">
    <source>
        <dbReference type="ARBA" id="ARBA00023049"/>
    </source>
</evidence>
<evidence type="ECO:0000256" key="1">
    <source>
        <dbReference type="ARBA" id="ARBA00001947"/>
    </source>
</evidence>
<keyword evidence="7" id="KW-0482">Metalloprotease</keyword>
<dbReference type="EMBL" id="BAMD01000013">
    <property type="protein sequence ID" value="GAF02746.1"/>
    <property type="molecule type" value="Genomic_DNA"/>
</dbReference>
<comment type="caution">
    <text evidence="10">The sequence shown here is derived from an EMBL/GenBank/DDBJ whole genome shotgun (WGS) entry which is preliminary data.</text>
</comment>
<dbReference type="GO" id="GO:0004222">
    <property type="term" value="F:metalloendopeptidase activity"/>
    <property type="evidence" value="ECO:0007669"/>
    <property type="project" value="TreeGrafter"/>
</dbReference>
<dbReference type="STRING" id="869213.GCA_000517085_00501"/>
<dbReference type="Gene3D" id="3.10.450.350">
    <property type="match status" value="1"/>
</dbReference>
<keyword evidence="3" id="KW-0645">Protease</keyword>
<protein>
    <submittedName>
        <fullName evidence="10">Glycyl-glycine endopeptidase LytM</fullName>
    </submittedName>
</protein>
<evidence type="ECO:0000259" key="8">
    <source>
        <dbReference type="Pfam" id="PF01551"/>
    </source>
</evidence>
<dbReference type="InterPro" id="IPR011055">
    <property type="entry name" value="Dup_hybrid_motif"/>
</dbReference>
<name>W7YE61_9BACT</name>
<keyword evidence="4" id="KW-0479">Metal-binding</keyword>
<dbReference type="Pfam" id="PF19425">
    <property type="entry name" value="Csd3_N2"/>
    <property type="match status" value="1"/>
</dbReference>
<dbReference type="eggNOG" id="COG0739">
    <property type="taxonomic scope" value="Bacteria"/>
</dbReference>
<evidence type="ECO:0000313" key="10">
    <source>
        <dbReference type="EMBL" id="GAF02746.1"/>
    </source>
</evidence>
<dbReference type="InterPro" id="IPR050570">
    <property type="entry name" value="Cell_wall_metabolism_enzyme"/>
</dbReference>
<evidence type="ECO:0000256" key="5">
    <source>
        <dbReference type="ARBA" id="ARBA00022801"/>
    </source>
</evidence>
<proteinExistence type="predicted"/>
<evidence type="ECO:0000256" key="4">
    <source>
        <dbReference type="ARBA" id="ARBA00022723"/>
    </source>
</evidence>
<comment type="cofactor">
    <cofactor evidence="1">
        <name>Zn(2+)</name>
        <dbReference type="ChEBI" id="CHEBI:29105"/>
    </cofactor>
</comment>
<dbReference type="AlphaFoldDB" id="W7YE61"/>
<dbReference type="Gene3D" id="2.70.70.10">
    <property type="entry name" value="Glucose Permease (Domain IIA)"/>
    <property type="match status" value="1"/>
</dbReference>
<feature type="domain" description="M23ase beta-sheet core" evidence="8">
    <location>
        <begin position="288"/>
        <end position="385"/>
    </location>
</feature>
<keyword evidence="5" id="KW-0378">Hydrolase</keyword>
<dbReference type="InterPro" id="IPR045834">
    <property type="entry name" value="Csd3_N2"/>
</dbReference>
<dbReference type="Proteomes" id="UP000019402">
    <property type="component" value="Unassembled WGS sequence"/>
</dbReference>
<dbReference type="InterPro" id="IPR016047">
    <property type="entry name" value="M23ase_b-sheet_dom"/>
</dbReference>
<dbReference type="PANTHER" id="PTHR21666:SF288">
    <property type="entry name" value="CELL DIVISION PROTEIN YTFB"/>
    <property type="match status" value="1"/>
</dbReference>
<dbReference type="Pfam" id="PF01551">
    <property type="entry name" value="Peptidase_M23"/>
    <property type="match status" value="1"/>
</dbReference>
<reference evidence="10 11" key="1">
    <citation type="journal article" date="2014" name="Genome Announc.">
        <title>Draft Genome Sequence of Cytophaga fermentans JCM 21142T, a Facultative Anaerobe Isolated from Marine Mud.</title>
        <authorList>
            <person name="Starns D."/>
            <person name="Oshima K."/>
            <person name="Suda W."/>
            <person name="Iino T."/>
            <person name="Yuki M."/>
            <person name="Inoue J."/>
            <person name="Kitamura K."/>
            <person name="Iida T."/>
            <person name="Darby A."/>
            <person name="Hattori M."/>
            <person name="Ohkuma M."/>
        </authorList>
    </citation>
    <scope>NUCLEOTIDE SEQUENCE [LARGE SCALE GENOMIC DNA]</scope>
    <source>
        <strain evidence="10 11">JCM 21142</strain>
    </source>
</reference>
<keyword evidence="6" id="KW-0862">Zinc</keyword>
<dbReference type="SUPFAM" id="SSF51261">
    <property type="entry name" value="Duplicated hybrid motif"/>
    <property type="match status" value="1"/>
</dbReference>
<dbReference type="CDD" id="cd12797">
    <property type="entry name" value="M23_peptidase"/>
    <property type="match status" value="1"/>
</dbReference>
<accession>W7YE61</accession>
<dbReference type="GO" id="GO:0006508">
    <property type="term" value="P:proteolysis"/>
    <property type="evidence" value="ECO:0007669"/>
    <property type="project" value="UniProtKB-KW"/>
</dbReference>
<evidence type="ECO:0000256" key="3">
    <source>
        <dbReference type="ARBA" id="ARBA00022670"/>
    </source>
</evidence>